<dbReference type="EnsemblMetazoa" id="XM_014403011.2">
    <property type="protein sequence ID" value="XP_014258497.1"/>
    <property type="gene ID" value="LOC106671979"/>
</dbReference>
<evidence type="ECO:0000256" key="9">
    <source>
        <dbReference type="SAM" id="Phobius"/>
    </source>
</evidence>
<feature type="transmembrane region" description="Helical" evidence="9">
    <location>
        <begin position="201"/>
        <end position="222"/>
    </location>
</feature>
<keyword evidence="4" id="KW-0813">Transport</keyword>
<evidence type="ECO:0000256" key="5">
    <source>
        <dbReference type="ARBA" id="ARBA00022692"/>
    </source>
</evidence>
<reference evidence="12" key="1">
    <citation type="submission" date="2022-01" db="UniProtKB">
        <authorList>
            <consortium name="EnsemblMetazoa"/>
        </authorList>
    </citation>
    <scope>IDENTIFICATION</scope>
</reference>
<dbReference type="GO" id="GO:0055075">
    <property type="term" value="P:potassium ion homeostasis"/>
    <property type="evidence" value="ECO:0007669"/>
    <property type="project" value="TreeGrafter"/>
</dbReference>
<evidence type="ECO:0000313" key="13">
    <source>
        <dbReference type="Proteomes" id="UP000494040"/>
    </source>
</evidence>
<evidence type="ECO:0000259" key="11">
    <source>
        <dbReference type="Pfam" id="PF03522"/>
    </source>
</evidence>
<dbReference type="AlphaFoldDB" id="A0A8I6SD58"/>
<evidence type="ECO:0000256" key="3">
    <source>
        <dbReference type="ARBA" id="ARBA00019359"/>
    </source>
</evidence>
<dbReference type="GO" id="GO:0006884">
    <property type="term" value="P:cell volume homeostasis"/>
    <property type="evidence" value="ECO:0007669"/>
    <property type="project" value="TreeGrafter"/>
</dbReference>
<feature type="transmembrane region" description="Helical" evidence="9">
    <location>
        <begin position="377"/>
        <end position="400"/>
    </location>
</feature>
<dbReference type="GO" id="GO:0015379">
    <property type="term" value="F:potassium:chloride symporter activity"/>
    <property type="evidence" value="ECO:0007669"/>
    <property type="project" value="TreeGrafter"/>
</dbReference>
<evidence type="ECO:0000256" key="8">
    <source>
        <dbReference type="SAM" id="MobiDB-lite"/>
    </source>
</evidence>
<feature type="transmembrane region" description="Helical" evidence="9">
    <location>
        <begin position="73"/>
        <end position="94"/>
    </location>
</feature>
<feature type="transmembrane region" description="Helical" evidence="9">
    <location>
        <begin position="540"/>
        <end position="558"/>
    </location>
</feature>
<dbReference type="InterPro" id="IPR004842">
    <property type="entry name" value="SLC12A_fam"/>
</dbReference>
<keyword evidence="7 9" id="KW-0472">Membrane</keyword>
<comment type="subcellular location">
    <subcellularLocation>
        <location evidence="1">Membrane</location>
        <topology evidence="1">Multi-pass membrane protein</topology>
    </subcellularLocation>
</comment>
<keyword evidence="6 9" id="KW-1133">Transmembrane helix</keyword>
<name>A0A8I6SD58_CIMLE</name>
<keyword evidence="5 9" id="KW-0812">Transmembrane</keyword>
<protein>
    <recommendedName>
        <fullName evidence="3">Solute carrier family 12 member 9</fullName>
    </recommendedName>
</protein>
<feature type="transmembrane region" description="Helical" evidence="9">
    <location>
        <begin position="486"/>
        <end position="504"/>
    </location>
</feature>
<dbReference type="Gene3D" id="1.20.1740.10">
    <property type="entry name" value="Amino acid/polyamine transporter I"/>
    <property type="match status" value="1"/>
</dbReference>
<evidence type="ECO:0000259" key="10">
    <source>
        <dbReference type="Pfam" id="PF00324"/>
    </source>
</evidence>
<dbReference type="KEGG" id="clec:106671979"/>
<evidence type="ECO:0000256" key="1">
    <source>
        <dbReference type="ARBA" id="ARBA00004141"/>
    </source>
</evidence>
<dbReference type="Proteomes" id="UP000494040">
    <property type="component" value="Unassembled WGS sequence"/>
</dbReference>
<evidence type="ECO:0000256" key="2">
    <source>
        <dbReference type="ARBA" id="ARBA00010593"/>
    </source>
</evidence>
<feature type="transmembrane region" description="Helical" evidence="9">
    <location>
        <begin position="303"/>
        <end position="321"/>
    </location>
</feature>
<feature type="transmembrane region" description="Helical" evidence="9">
    <location>
        <begin position="341"/>
        <end position="365"/>
    </location>
</feature>
<feature type="domain" description="SLC12A transporter C-terminal" evidence="11">
    <location>
        <begin position="612"/>
        <end position="701"/>
    </location>
</feature>
<dbReference type="OMA" id="NIKYWRP"/>
<feature type="transmembrane region" description="Helical" evidence="9">
    <location>
        <begin position="516"/>
        <end position="534"/>
    </location>
</feature>
<dbReference type="Pfam" id="PF03522">
    <property type="entry name" value="SLC12"/>
    <property type="match status" value="1"/>
</dbReference>
<dbReference type="PANTHER" id="PTHR11827">
    <property type="entry name" value="SOLUTE CARRIER FAMILY 12, CATION COTRANSPORTERS"/>
    <property type="match status" value="1"/>
</dbReference>
<organism evidence="12 13">
    <name type="scientific">Cimex lectularius</name>
    <name type="common">Bed bug</name>
    <name type="synonym">Acanthia lectularia</name>
    <dbReference type="NCBI Taxonomy" id="79782"/>
    <lineage>
        <taxon>Eukaryota</taxon>
        <taxon>Metazoa</taxon>
        <taxon>Ecdysozoa</taxon>
        <taxon>Arthropoda</taxon>
        <taxon>Hexapoda</taxon>
        <taxon>Insecta</taxon>
        <taxon>Pterygota</taxon>
        <taxon>Neoptera</taxon>
        <taxon>Paraneoptera</taxon>
        <taxon>Hemiptera</taxon>
        <taxon>Heteroptera</taxon>
        <taxon>Panheteroptera</taxon>
        <taxon>Cimicomorpha</taxon>
        <taxon>Cimicidae</taxon>
        <taxon>Cimex</taxon>
    </lineage>
</organism>
<feature type="region of interest" description="Disordered" evidence="8">
    <location>
        <begin position="1"/>
        <end position="25"/>
    </location>
</feature>
<feature type="transmembrane region" description="Helical" evidence="9">
    <location>
        <begin position="155"/>
        <end position="180"/>
    </location>
</feature>
<dbReference type="FunFam" id="1.20.1740.10:FF:000013">
    <property type="entry name" value="Solute carrier family 12 member"/>
    <property type="match status" value="1"/>
</dbReference>
<evidence type="ECO:0000256" key="7">
    <source>
        <dbReference type="ARBA" id="ARBA00023136"/>
    </source>
</evidence>
<feature type="transmembrane region" description="Helical" evidence="9">
    <location>
        <begin position="452"/>
        <end position="474"/>
    </location>
</feature>
<dbReference type="InterPro" id="IPR018491">
    <property type="entry name" value="SLC12_C"/>
</dbReference>
<comment type="similarity">
    <text evidence="2">Belongs to the SLC12A transporter family.</text>
</comment>
<evidence type="ECO:0000256" key="4">
    <source>
        <dbReference type="ARBA" id="ARBA00022448"/>
    </source>
</evidence>
<feature type="transmembrane region" description="Helical" evidence="9">
    <location>
        <begin position="106"/>
        <end position="135"/>
    </location>
</feature>
<feature type="domain" description="Amino acid permease/ SLC12A" evidence="10">
    <location>
        <begin position="84"/>
        <end position="419"/>
    </location>
</feature>
<dbReference type="RefSeq" id="XP_014258497.1">
    <property type="nucleotide sequence ID" value="XM_014403011.2"/>
</dbReference>
<dbReference type="GO" id="GO:0055064">
    <property type="term" value="P:chloride ion homeostasis"/>
    <property type="evidence" value="ECO:0007669"/>
    <property type="project" value="TreeGrafter"/>
</dbReference>
<proteinExistence type="inferred from homology"/>
<dbReference type="OrthoDB" id="2020542at2759"/>
<keyword evidence="13" id="KW-1185">Reference proteome</keyword>
<feature type="transmembrane region" description="Helical" evidence="9">
    <location>
        <begin position="228"/>
        <end position="249"/>
    </location>
</feature>
<evidence type="ECO:0000256" key="6">
    <source>
        <dbReference type="ARBA" id="ARBA00022989"/>
    </source>
</evidence>
<evidence type="ECO:0000313" key="12">
    <source>
        <dbReference type="EnsemblMetazoa" id="XP_014258497.1"/>
    </source>
</evidence>
<accession>A0A8I6SD58</accession>
<dbReference type="GO" id="GO:0016020">
    <property type="term" value="C:membrane"/>
    <property type="evidence" value="ECO:0007669"/>
    <property type="project" value="UniProtKB-SubCell"/>
</dbReference>
<dbReference type="Pfam" id="PF00324">
    <property type="entry name" value="AA_permease"/>
    <property type="match status" value="2"/>
</dbReference>
<dbReference type="PANTHER" id="PTHR11827:SF72">
    <property type="entry name" value="GH08340P"/>
    <property type="match status" value="1"/>
</dbReference>
<dbReference type="GeneID" id="106671979"/>
<feature type="domain" description="Amino acid permease/ SLC12A" evidence="10">
    <location>
        <begin position="454"/>
        <end position="601"/>
    </location>
</feature>
<sequence>MLRSPPQEAITMDNTSINNGGERVGDSGMTLPGVLYRRVTGLCGFNCFSGGKKTDEGYVEFGQSDELSPGRTLGTFAGVFSPVALSMFSALLYLRVGFIVGNAGLLVTLLQFIIAYLILFFTVTSICAISTNGAVEGGGAYFMISRTLGPEFGGSIGTLFFLANIVSSALYVIGCAEGIVENFGPGGYLSINGYELKDGSWWRFGYSSVLNLLNLLVCLIGAGMFAKISVIIFIIVCISLASVIVSFVMTGPMEIAIPDVNIDNSTSHMVNATYTGLSWQTLNNNLYQNYTRDYTSNGHMTDFATVFGVLFSGVTGIMAGANMSGELKDPGKSIPWGTMSAVFFTLVSYITVSTLSAATCSRFLMTTNFMYMMPINLVPAFITVGVLTATFSASLSNLIGSSRVLEALAKDNIYGNFGKAILPALRLVLPDCLLRLVAVYTGRLLTCITKGVYQGNPVAAVFSSWFLVQIILLIDSLNIIAQINSVLFLLSYFATNLACLGLDLTSAPNFRPSFKYFSWSTALIGIVGTLVMMFVINPLYAISSIVLCFLLIVLLHLFSPSSQTADWGSITQALIFHQVRKYLLMLDSRKDHVKFWRPQVLLLVANPRGSTPLVHFVNDMKKSGLYVLGHVIVGKEFSELDSDPTVPLNSKWLSFVDHLRVKAFVELTVARSLREGLNHLSHLAGLGAMKPNTIVLGFRDNQGPVDFFKHIGSDYMTDKFEHERDFELRDEQSQVDPEEYVYLISDILRMQKNICIARHFHNFSKLQIAKTSNYKYIDVWPVNFFKPSANDVNDTTSLFMLQLSCIIHMVQGWKHLRLRVLLCEDQASISDLTDFSIRRSTTHTQVRLLLDCLRIKAEIEHVENWSRLRASLRGSEMSLDKNNETSRLYLTNVNKLILSKSTDTAISFLYLERPPSDPSLSQDYLDSLTELTANLRPCLLVHGIRAVTSMTL</sequence>
<dbReference type="InterPro" id="IPR004841">
    <property type="entry name" value="AA-permease/SLC12A_dom"/>
</dbReference>